<dbReference type="ESTHER" id="nata1-m0axm2">
    <property type="family name" value="Hormone-sensitive_lipase_like"/>
</dbReference>
<dbReference type="eggNOG" id="arCOG02638">
    <property type="taxonomic scope" value="Archaea"/>
</dbReference>
<dbReference type="InterPro" id="IPR050300">
    <property type="entry name" value="GDXG_lipolytic_enzyme"/>
</dbReference>
<comment type="caution">
    <text evidence="5">The sequence shown here is derived from an EMBL/GenBank/DDBJ whole genome shotgun (WGS) entry which is preliminary data.</text>
</comment>
<gene>
    <name evidence="5" type="ORF">C481_06217</name>
</gene>
<dbReference type="GO" id="GO:0016787">
    <property type="term" value="F:hydrolase activity"/>
    <property type="evidence" value="ECO:0007669"/>
    <property type="project" value="UniProtKB-KW"/>
</dbReference>
<dbReference type="Pfam" id="PF07859">
    <property type="entry name" value="Abhydrolase_3"/>
    <property type="match status" value="1"/>
</dbReference>
<dbReference type="PROSITE" id="PS01173">
    <property type="entry name" value="LIPASE_GDXG_HIS"/>
    <property type="match status" value="1"/>
</dbReference>
<dbReference type="InterPro" id="IPR029058">
    <property type="entry name" value="AB_hydrolase_fold"/>
</dbReference>
<dbReference type="Proteomes" id="UP000011554">
    <property type="component" value="Unassembled WGS sequence"/>
</dbReference>
<feature type="domain" description="Alpha/beta hydrolase fold-3" evidence="4">
    <location>
        <begin position="105"/>
        <end position="311"/>
    </location>
</feature>
<evidence type="ECO:0000313" key="5">
    <source>
        <dbReference type="EMBL" id="ELZ03047.1"/>
    </source>
</evidence>
<dbReference type="PANTHER" id="PTHR48081">
    <property type="entry name" value="AB HYDROLASE SUPERFAMILY PROTEIN C4A8.06C"/>
    <property type="match status" value="1"/>
</dbReference>
<evidence type="ECO:0000259" key="4">
    <source>
        <dbReference type="Pfam" id="PF07859"/>
    </source>
</evidence>
<dbReference type="PANTHER" id="PTHR48081:SF8">
    <property type="entry name" value="ALPHA_BETA HYDROLASE FOLD-3 DOMAIN-CONTAINING PROTEIN-RELATED"/>
    <property type="match status" value="1"/>
</dbReference>
<evidence type="ECO:0000313" key="6">
    <source>
        <dbReference type="Proteomes" id="UP000011554"/>
    </source>
</evidence>
<protein>
    <submittedName>
        <fullName evidence="5">Alpha/beta hydrolase fold-3 protein domain-containing protein</fullName>
    </submittedName>
</protein>
<dbReference type="EMBL" id="AOIO01000019">
    <property type="protein sequence ID" value="ELZ03047.1"/>
    <property type="molecule type" value="Genomic_DNA"/>
</dbReference>
<dbReference type="InterPro" id="IPR002168">
    <property type="entry name" value="Lipase_GDXG_HIS_AS"/>
</dbReference>
<feature type="compositionally biased region" description="Basic and acidic residues" evidence="3">
    <location>
        <begin position="79"/>
        <end position="96"/>
    </location>
</feature>
<evidence type="ECO:0000256" key="3">
    <source>
        <dbReference type="SAM" id="MobiDB-lite"/>
    </source>
</evidence>
<sequence>MTADRAAEPHPDVQRFLELYDSLETPSFDEVPVERARAMLEELRAGEPAIELESVTDRTVDGPNGEIPIRIYEPGAGGDHQRGRKQDGEREQEGKQKQKHQRPLILYFHGGGWVVGSVDSHDNTCRKLAADSGYPVVSVDYRLAPEHPFPAGLQDCYAALEWAAESAPELDADPDRIVLAGDSAGGNLAAGTALLARDQGGPAVAYQLLIYPATGDATETDSYEENREGYFLTADEMAWFRDHYFERPLDQGNVYAVPRRATDLSGLPPATIITAGFDPLRDDGEAYATRLEGAGVPVTHYNYDDLIHGFFGMITEPVAIERAHEAYDDAMDDLRSALDTNDTV</sequence>
<name>M0AXM2_NATA1</name>
<dbReference type="PATRIC" id="fig|29540.5.peg.1265"/>
<accession>M0AXM2</accession>
<dbReference type="InterPro" id="IPR033140">
    <property type="entry name" value="Lipase_GDXG_put_SER_AS"/>
</dbReference>
<feature type="region of interest" description="Disordered" evidence="3">
    <location>
        <begin position="50"/>
        <end position="100"/>
    </location>
</feature>
<proteinExistence type="inferred from homology"/>
<keyword evidence="2 5" id="KW-0378">Hydrolase</keyword>
<keyword evidence="6" id="KW-1185">Reference proteome</keyword>
<comment type="similarity">
    <text evidence="1">Belongs to the 'GDXG' lipolytic enzyme family.</text>
</comment>
<dbReference type="SUPFAM" id="SSF53474">
    <property type="entry name" value="alpha/beta-Hydrolases"/>
    <property type="match status" value="1"/>
</dbReference>
<dbReference type="OrthoDB" id="33195at2157"/>
<dbReference type="AlphaFoldDB" id="M0AXM2"/>
<dbReference type="InterPro" id="IPR013094">
    <property type="entry name" value="AB_hydrolase_3"/>
</dbReference>
<dbReference type="PROSITE" id="PS01174">
    <property type="entry name" value="LIPASE_GDXG_SER"/>
    <property type="match status" value="1"/>
</dbReference>
<dbReference type="Gene3D" id="3.40.50.1820">
    <property type="entry name" value="alpha/beta hydrolase"/>
    <property type="match status" value="1"/>
</dbReference>
<organism evidence="5 6">
    <name type="scientific">Natrialba asiatica (strain ATCC 700177 / DSM 12278 / JCM 9576 / FERM P-10747 / NBRC 102637 / 172P1)</name>
    <dbReference type="NCBI Taxonomy" id="29540"/>
    <lineage>
        <taxon>Archaea</taxon>
        <taxon>Methanobacteriati</taxon>
        <taxon>Methanobacteriota</taxon>
        <taxon>Stenosarchaea group</taxon>
        <taxon>Halobacteria</taxon>
        <taxon>Halobacteriales</taxon>
        <taxon>Natrialbaceae</taxon>
        <taxon>Natrialba</taxon>
    </lineage>
</organism>
<evidence type="ECO:0000256" key="1">
    <source>
        <dbReference type="ARBA" id="ARBA00010515"/>
    </source>
</evidence>
<reference evidence="5 6" key="1">
    <citation type="journal article" date="2014" name="PLoS Genet.">
        <title>Phylogenetically driven sequencing of extremely halophilic archaea reveals strategies for static and dynamic osmo-response.</title>
        <authorList>
            <person name="Becker E.A."/>
            <person name="Seitzer P.M."/>
            <person name="Tritt A."/>
            <person name="Larsen D."/>
            <person name="Krusor M."/>
            <person name="Yao A.I."/>
            <person name="Wu D."/>
            <person name="Madern D."/>
            <person name="Eisen J.A."/>
            <person name="Darling A.E."/>
            <person name="Facciotti M.T."/>
        </authorList>
    </citation>
    <scope>NUCLEOTIDE SEQUENCE [LARGE SCALE GENOMIC DNA]</scope>
    <source>
        <strain evidence="5 6">DSM 12278</strain>
    </source>
</reference>
<dbReference type="STRING" id="29540.C481_06217"/>
<dbReference type="RefSeq" id="WP_006108259.1">
    <property type="nucleotide sequence ID" value="NZ_AOIO01000019.1"/>
</dbReference>
<evidence type="ECO:0000256" key="2">
    <source>
        <dbReference type="ARBA" id="ARBA00022801"/>
    </source>
</evidence>